<accession>A0ABP9H013</accession>
<evidence type="ECO:0000313" key="2">
    <source>
        <dbReference type="EMBL" id="GAA4952742.1"/>
    </source>
</evidence>
<evidence type="ECO:0000313" key="3">
    <source>
        <dbReference type="Proteomes" id="UP001501302"/>
    </source>
</evidence>
<gene>
    <name evidence="2" type="ORF">GCM10023314_27850</name>
</gene>
<organism evidence="2 3">
    <name type="scientific">Algibacter agarivorans</name>
    <dbReference type="NCBI Taxonomy" id="1109741"/>
    <lineage>
        <taxon>Bacteria</taxon>
        <taxon>Pseudomonadati</taxon>
        <taxon>Bacteroidota</taxon>
        <taxon>Flavobacteriia</taxon>
        <taxon>Flavobacteriales</taxon>
        <taxon>Flavobacteriaceae</taxon>
        <taxon>Algibacter</taxon>
    </lineage>
</organism>
<evidence type="ECO:0000256" key="1">
    <source>
        <dbReference type="SAM" id="MobiDB-lite"/>
    </source>
</evidence>
<reference evidence="3" key="1">
    <citation type="journal article" date="2019" name="Int. J. Syst. Evol. Microbiol.">
        <title>The Global Catalogue of Microorganisms (GCM) 10K type strain sequencing project: providing services to taxonomists for standard genome sequencing and annotation.</title>
        <authorList>
            <consortium name="The Broad Institute Genomics Platform"/>
            <consortium name="The Broad Institute Genome Sequencing Center for Infectious Disease"/>
            <person name="Wu L."/>
            <person name="Ma J."/>
        </authorList>
    </citation>
    <scope>NUCLEOTIDE SEQUENCE [LARGE SCALE GENOMIC DNA]</scope>
    <source>
        <strain evidence="3">JCM 18285</strain>
    </source>
</reference>
<dbReference type="EMBL" id="BAABJJ010000039">
    <property type="protein sequence ID" value="GAA4952742.1"/>
    <property type="molecule type" value="Genomic_DNA"/>
</dbReference>
<protein>
    <recommendedName>
        <fullName evidence="4">Transposase DDE domain-containing protein</fullName>
    </recommendedName>
</protein>
<feature type="compositionally biased region" description="Basic and acidic residues" evidence="1">
    <location>
        <begin position="1"/>
        <end position="15"/>
    </location>
</feature>
<comment type="caution">
    <text evidence="2">The sequence shown here is derived from an EMBL/GenBank/DDBJ whole genome shotgun (WGS) entry which is preliminary data.</text>
</comment>
<proteinExistence type="predicted"/>
<name>A0ABP9H013_9FLAO</name>
<keyword evidence="3" id="KW-1185">Reference proteome</keyword>
<feature type="region of interest" description="Disordered" evidence="1">
    <location>
        <begin position="1"/>
        <end position="23"/>
    </location>
</feature>
<dbReference type="Proteomes" id="UP001501302">
    <property type="component" value="Unassembled WGS sequence"/>
</dbReference>
<sequence>MQRSEHQQYIEENAKRAQGNPTAYKKRQAIIEHPYGTIKRQWGFNYIATKRTKQRAGADVGFMFIAYNLKRI</sequence>
<evidence type="ECO:0008006" key="4">
    <source>
        <dbReference type="Google" id="ProtNLM"/>
    </source>
</evidence>